<evidence type="ECO:0000256" key="1">
    <source>
        <dbReference type="SAM" id="MobiDB-lite"/>
    </source>
</evidence>
<gene>
    <name evidence="2" type="ORF">CCAM_LOCUS39726</name>
</gene>
<name>A0A484NA93_9ASTE</name>
<reference evidence="2 3" key="1">
    <citation type="submission" date="2018-04" db="EMBL/GenBank/DDBJ databases">
        <authorList>
            <person name="Vogel A."/>
        </authorList>
    </citation>
    <scope>NUCLEOTIDE SEQUENCE [LARGE SCALE GENOMIC DNA]</scope>
</reference>
<proteinExistence type="predicted"/>
<protein>
    <submittedName>
        <fullName evidence="2">Uncharacterized protein</fullName>
    </submittedName>
</protein>
<evidence type="ECO:0000313" key="3">
    <source>
        <dbReference type="Proteomes" id="UP000595140"/>
    </source>
</evidence>
<organism evidence="2 3">
    <name type="scientific">Cuscuta campestris</name>
    <dbReference type="NCBI Taxonomy" id="132261"/>
    <lineage>
        <taxon>Eukaryota</taxon>
        <taxon>Viridiplantae</taxon>
        <taxon>Streptophyta</taxon>
        <taxon>Embryophyta</taxon>
        <taxon>Tracheophyta</taxon>
        <taxon>Spermatophyta</taxon>
        <taxon>Magnoliopsida</taxon>
        <taxon>eudicotyledons</taxon>
        <taxon>Gunneridae</taxon>
        <taxon>Pentapetalae</taxon>
        <taxon>asterids</taxon>
        <taxon>lamiids</taxon>
        <taxon>Solanales</taxon>
        <taxon>Convolvulaceae</taxon>
        <taxon>Cuscuteae</taxon>
        <taxon>Cuscuta</taxon>
        <taxon>Cuscuta subgen. Grammica</taxon>
        <taxon>Cuscuta sect. Cleistogrammica</taxon>
    </lineage>
</organism>
<dbReference type="EMBL" id="OOIL02006556">
    <property type="protein sequence ID" value="VFQ97950.1"/>
    <property type="molecule type" value="Genomic_DNA"/>
</dbReference>
<evidence type="ECO:0000313" key="2">
    <source>
        <dbReference type="EMBL" id="VFQ97950.1"/>
    </source>
</evidence>
<sequence>MGAMNRSLRKGKAKATSDGVTSRGSRGRHSVSSFPTIPDQFIGDGMTDEEFDQIYSGRRDPNLPTLDSLFENVDEARLDNLDRDEEPTPHSNDVDVEAVMDMCAAMSIASAEHSTVYVKLVTGTAIAWLLSHVGLDLTESRSNGWTTQRQYVGVINDKSDDFTHSSSQELDLYDLIGTLFLTKVVCL</sequence>
<dbReference type="AlphaFoldDB" id="A0A484NA93"/>
<dbReference type="Proteomes" id="UP000595140">
    <property type="component" value="Unassembled WGS sequence"/>
</dbReference>
<keyword evidence="3" id="KW-1185">Reference proteome</keyword>
<feature type="region of interest" description="Disordered" evidence="1">
    <location>
        <begin position="1"/>
        <end position="44"/>
    </location>
</feature>
<accession>A0A484NA93</accession>